<keyword evidence="3" id="KW-1185">Reference proteome</keyword>
<name>A0A2I2FV47_9EURO</name>
<dbReference type="EMBL" id="MSFO01000009">
    <property type="protein sequence ID" value="PLB44513.1"/>
    <property type="molecule type" value="Genomic_DNA"/>
</dbReference>
<dbReference type="InterPro" id="IPR011431">
    <property type="entry name" value="Trafficking_Pga2"/>
</dbReference>
<dbReference type="AlphaFoldDB" id="A0A2I2FV47"/>
<evidence type="ECO:0000256" key="1">
    <source>
        <dbReference type="SAM" id="MobiDB-lite"/>
    </source>
</evidence>
<dbReference type="GeneID" id="36557859"/>
<dbReference type="PANTHER" id="PTHR28199">
    <property type="entry name" value="PROCESSING OF GAS1 AND ALP PROTEIN 2"/>
    <property type="match status" value="1"/>
</dbReference>
<dbReference type="Proteomes" id="UP000234275">
    <property type="component" value="Unassembled WGS sequence"/>
</dbReference>
<organism evidence="2 3">
    <name type="scientific">Aspergillus steynii IBT 23096</name>
    <dbReference type="NCBI Taxonomy" id="1392250"/>
    <lineage>
        <taxon>Eukaryota</taxon>
        <taxon>Fungi</taxon>
        <taxon>Dikarya</taxon>
        <taxon>Ascomycota</taxon>
        <taxon>Pezizomycotina</taxon>
        <taxon>Eurotiomycetes</taxon>
        <taxon>Eurotiomycetidae</taxon>
        <taxon>Eurotiales</taxon>
        <taxon>Aspergillaceae</taxon>
        <taxon>Aspergillus</taxon>
        <taxon>Aspergillus subgen. Circumdati</taxon>
    </lineage>
</organism>
<dbReference type="OrthoDB" id="4227028at2759"/>
<feature type="compositionally biased region" description="Basic and acidic residues" evidence="1">
    <location>
        <begin position="158"/>
        <end position="172"/>
    </location>
</feature>
<sequence length="199" mass="22461">MSTTPTTDPSDVVADAINDFFGQLYSFCETLFGRFFKNLYTSFADVSVNRWTKVILSVVGYIIVRPYIEKLFARMHEKDRKKQQEKERAAREAREGKSAKVSANALRGGGGGDTGGKVLGEVENTDDEIEDGEEDFATASGVPEWGKNARKRQKKHMKNLEKEAEQRTHNLSEDQLMELLDWSDSEGEEKTKGEEKKAE</sequence>
<accession>A0A2I2FV47</accession>
<protein>
    <recommendedName>
        <fullName evidence="4">DUF1531-domain-containing protein</fullName>
    </recommendedName>
</protein>
<dbReference type="STRING" id="1392250.A0A2I2FV47"/>
<dbReference type="RefSeq" id="XP_024699815.1">
    <property type="nucleotide sequence ID" value="XM_024850160.1"/>
</dbReference>
<dbReference type="GO" id="GO:0015031">
    <property type="term" value="P:protein transport"/>
    <property type="evidence" value="ECO:0007669"/>
    <property type="project" value="TreeGrafter"/>
</dbReference>
<dbReference type="VEuPathDB" id="FungiDB:P170DRAFT_440780"/>
<proteinExistence type="predicted"/>
<feature type="compositionally biased region" description="Basic and acidic residues" evidence="1">
    <location>
        <begin position="78"/>
        <end position="98"/>
    </location>
</feature>
<feature type="compositionally biased region" description="Basic and acidic residues" evidence="1">
    <location>
        <begin position="188"/>
        <end position="199"/>
    </location>
</feature>
<feature type="region of interest" description="Disordered" evidence="1">
    <location>
        <begin position="78"/>
        <end position="199"/>
    </location>
</feature>
<dbReference type="Pfam" id="PF07543">
    <property type="entry name" value="PGA2"/>
    <property type="match status" value="1"/>
</dbReference>
<evidence type="ECO:0000313" key="3">
    <source>
        <dbReference type="Proteomes" id="UP000234275"/>
    </source>
</evidence>
<dbReference type="PANTHER" id="PTHR28199:SF1">
    <property type="entry name" value="PROCESSING OF GAS1 AND ALP PROTEIN 2"/>
    <property type="match status" value="1"/>
</dbReference>
<feature type="compositionally biased region" description="Acidic residues" evidence="1">
    <location>
        <begin position="123"/>
        <end position="136"/>
    </location>
</feature>
<evidence type="ECO:0008006" key="4">
    <source>
        <dbReference type="Google" id="ProtNLM"/>
    </source>
</evidence>
<comment type="caution">
    <text evidence="2">The sequence shown here is derived from an EMBL/GenBank/DDBJ whole genome shotgun (WGS) entry which is preliminary data.</text>
</comment>
<feature type="compositionally biased region" description="Gly residues" evidence="1">
    <location>
        <begin position="107"/>
        <end position="118"/>
    </location>
</feature>
<evidence type="ECO:0000313" key="2">
    <source>
        <dbReference type="EMBL" id="PLB44513.1"/>
    </source>
</evidence>
<reference evidence="2 3" key="1">
    <citation type="submission" date="2016-12" db="EMBL/GenBank/DDBJ databases">
        <title>The genomes of Aspergillus section Nigri reveals drivers in fungal speciation.</title>
        <authorList>
            <consortium name="DOE Joint Genome Institute"/>
            <person name="Vesth T.C."/>
            <person name="Nybo J."/>
            <person name="Theobald S."/>
            <person name="Brandl J."/>
            <person name="Frisvad J.C."/>
            <person name="Nielsen K.F."/>
            <person name="Lyhne E.K."/>
            <person name="Kogle M.E."/>
            <person name="Kuo A."/>
            <person name="Riley R."/>
            <person name="Clum A."/>
            <person name="Nolan M."/>
            <person name="Lipzen A."/>
            <person name="Salamov A."/>
            <person name="Henrissat B."/>
            <person name="Wiebenga A."/>
            <person name="De Vries R.P."/>
            <person name="Grigoriev I.V."/>
            <person name="Mortensen U.H."/>
            <person name="Andersen M.R."/>
            <person name="Baker S.E."/>
        </authorList>
    </citation>
    <scope>NUCLEOTIDE SEQUENCE [LARGE SCALE GENOMIC DNA]</scope>
    <source>
        <strain evidence="2 3">IBT 23096</strain>
    </source>
</reference>
<gene>
    <name evidence="2" type="ORF">P170DRAFT_440780</name>
</gene>
<feature type="compositionally biased region" description="Basic residues" evidence="1">
    <location>
        <begin position="148"/>
        <end position="157"/>
    </location>
</feature>